<dbReference type="EMBL" id="CP003153">
    <property type="protein sequence ID" value="AEV25366.1"/>
    <property type="molecule type" value="Genomic_DNA"/>
</dbReference>
<dbReference type="InterPro" id="IPR013325">
    <property type="entry name" value="RNA_pol_sigma_r2"/>
</dbReference>
<dbReference type="InterPro" id="IPR013324">
    <property type="entry name" value="RNA_pol_sigma_r3/r4-like"/>
</dbReference>
<evidence type="ECO:0000256" key="2">
    <source>
        <dbReference type="ARBA" id="ARBA00023015"/>
    </source>
</evidence>
<gene>
    <name evidence="9" type="ordered locus">Dsui_0961</name>
</gene>
<dbReference type="InterPro" id="IPR007627">
    <property type="entry name" value="RNA_pol_sigma70_r2"/>
</dbReference>
<dbReference type="GO" id="GO:0016987">
    <property type="term" value="F:sigma factor activity"/>
    <property type="evidence" value="ECO:0007669"/>
    <property type="project" value="UniProtKB-KW"/>
</dbReference>
<dbReference type="Gene3D" id="1.10.1740.10">
    <property type="match status" value="1"/>
</dbReference>
<dbReference type="NCBIfam" id="TIGR02959">
    <property type="entry name" value="SigZ"/>
    <property type="match status" value="1"/>
</dbReference>
<dbReference type="NCBIfam" id="TIGR02937">
    <property type="entry name" value="sigma70-ECF"/>
    <property type="match status" value="1"/>
</dbReference>
<evidence type="ECO:0000313" key="10">
    <source>
        <dbReference type="Proteomes" id="UP000005633"/>
    </source>
</evidence>
<keyword evidence="4" id="KW-0238">DNA-binding</keyword>
<dbReference type="HOGENOM" id="CLU_047691_6_0_4"/>
<dbReference type="GO" id="GO:0006352">
    <property type="term" value="P:DNA-templated transcription initiation"/>
    <property type="evidence" value="ECO:0007669"/>
    <property type="project" value="InterPro"/>
</dbReference>
<dbReference type="AlphaFoldDB" id="G8QIZ8"/>
<evidence type="ECO:0000259" key="7">
    <source>
        <dbReference type="Pfam" id="PF04542"/>
    </source>
</evidence>
<dbReference type="InterPro" id="IPR014304">
    <property type="entry name" value="RNA_pol_sigma-Z"/>
</dbReference>
<dbReference type="Pfam" id="PF04542">
    <property type="entry name" value="Sigma70_r2"/>
    <property type="match status" value="1"/>
</dbReference>
<dbReference type="InterPro" id="IPR014284">
    <property type="entry name" value="RNA_pol_sigma-70_dom"/>
</dbReference>
<evidence type="ECO:0000256" key="3">
    <source>
        <dbReference type="ARBA" id="ARBA00023082"/>
    </source>
</evidence>
<dbReference type="InterPro" id="IPR013249">
    <property type="entry name" value="RNA_pol_sigma70_r4_t2"/>
</dbReference>
<protein>
    <recommendedName>
        <fullName evidence="6">RNA polymerase sigma factor SigZ</fullName>
    </recommendedName>
</protein>
<dbReference type="Pfam" id="PF08281">
    <property type="entry name" value="Sigma70_r4_2"/>
    <property type="match status" value="1"/>
</dbReference>
<dbReference type="KEGG" id="dsu:Dsui_0961"/>
<dbReference type="Gene3D" id="1.10.10.10">
    <property type="entry name" value="Winged helix-like DNA-binding domain superfamily/Winged helix DNA-binding domain"/>
    <property type="match status" value="1"/>
</dbReference>
<evidence type="ECO:0000259" key="8">
    <source>
        <dbReference type="Pfam" id="PF08281"/>
    </source>
</evidence>
<dbReference type="InterPro" id="IPR039425">
    <property type="entry name" value="RNA_pol_sigma-70-like"/>
</dbReference>
<keyword evidence="3" id="KW-0731">Sigma factor</keyword>
<evidence type="ECO:0000256" key="6">
    <source>
        <dbReference type="NCBIfam" id="TIGR02959"/>
    </source>
</evidence>
<dbReference type="PANTHER" id="PTHR43133">
    <property type="entry name" value="RNA POLYMERASE ECF-TYPE SIGMA FACTO"/>
    <property type="match status" value="1"/>
</dbReference>
<feature type="domain" description="RNA polymerase sigma factor 70 region 4 type 2" evidence="8">
    <location>
        <begin position="104"/>
        <end position="156"/>
    </location>
</feature>
<sequence>MPRMNPMKCVDAAWKAHEAELMRFIAARLPDREEARDLLQEVFLRALRQPDALCGVENPRAWLFQVARNLLIDRFRLQRQQLPLDEDWPAAEIPEVPPVDRLADCLPRVLGELAEADREAIRLCDIEGLSQQEFAQRQGLSLAAAKSRVQRARRRLRARLVQACQVRFDGEGQVCCFVPRPPLLPRD</sequence>
<proteinExistence type="inferred from homology"/>
<evidence type="ECO:0000313" key="9">
    <source>
        <dbReference type="EMBL" id="AEV25366.1"/>
    </source>
</evidence>
<feature type="domain" description="RNA polymerase sigma-70 region 2" evidence="7">
    <location>
        <begin position="15"/>
        <end position="79"/>
    </location>
</feature>
<accession>G8QIZ8</accession>
<dbReference type="InterPro" id="IPR036388">
    <property type="entry name" value="WH-like_DNA-bd_sf"/>
</dbReference>
<evidence type="ECO:0000256" key="1">
    <source>
        <dbReference type="ARBA" id="ARBA00010641"/>
    </source>
</evidence>
<evidence type="ECO:0000256" key="5">
    <source>
        <dbReference type="ARBA" id="ARBA00023163"/>
    </source>
</evidence>
<keyword evidence="2" id="KW-0805">Transcription regulation</keyword>
<dbReference type="SUPFAM" id="SSF88659">
    <property type="entry name" value="Sigma3 and sigma4 domains of RNA polymerase sigma factors"/>
    <property type="match status" value="1"/>
</dbReference>
<dbReference type="eggNOG" id="COG1595">
    <property type="taxonomic scope" value="Bacteria"/>
</dbReference>
<dbReference type="STRING" id="640081.Dsui_0961"/>
<reference evidence="9 10" key="1">
    <citation type="journal article" date="2012" name="J. Bacteriol.">
        <title>Complete genome sequence of the anaerobic perchlorate-reducing bacterium Azospira suillum strain PS.</title>
        <authorList>
            <person name="Byrne-Bailey K.G."/>
            <person name="Coates J.D."/>
        </authorList>
    </citation>
    <scope>NUCLEOTIDE SEQUENCE [LARGE SCALE GENOMIC DNA]</scope>
    <source>
        <strain evidence="10">ATCC BAA-33 / DSM 13638 / PS</strain>
    </source>
</reference>
<name>G8QIZ8_AZOOP</name>
<dbReference type="GO" id="GO:0003677">
    <property type="term" value="F:DNA binding"/>
    <property type="evidence" value="ECO:0007669"/>
    <property type="project" value="UniProtKB-KW"/>
</dbReference>
<dbReference type="RefSeq" id="WP_014236067.1">
    <property type="nucleotide sequence ID" value="NC_016616.1"/>
</dbReference>
<comment type="similarity">
    <text evidence="1">Belongs to the sigma-70 factor family. ECF subfamily.</text>
</comment>
<organism evidence="9 10">
    <name type="scientific">Azospira oryzae (strain ATCC BAA-33 / DSM 13638 / PS)</name>
    <name type="common">Dechlorosoma suillum</name>
    <dbReference type="NCBI Taxonomy" id="640081"/>
    <lineage>
        <taxon>Bacteria</taxon>
        <taxon>Pseudomonadati</taxon>
        <taxon>Pseudomonadota</taxon>
        <taxon>Betaproteobacteria</taxon>
        <taxon>Rhodocyclales</taxon>
        <taxon>Rhodocyclaceae</taxon>
        <taxon>Azospira</taxon>
    </lineage>
</organism>
<dbReference type="PANTHER" id="PTHR43133:SF8">
    <property type="entry name" value="RNA POLYMERASE SIGMA FACTOR HI_1459-RELATED"/>
    <property type="match status" value="1"/>
</dbReference>
<evidence type="ECO:0000256" key="4">
    <source>
        <dbReference type="ARBA" id="ARBA00023125"/>
    </source>
</evidence>
<keyword evidence="5" id="KW-0804">Transcription</keyword>
<dbReference type="SUPFAM" id="SSF88946">
    <property type="entry name" value="Sigma2 domain of RNA polymerase sigma factors"/>
    <property type="match status" value="1"/>
</dbReference>
<dbReference type="Proteomes" id="UP000005633">
    <property type="component" value="Chromosome"/>
</dbReference>